<organism evidence="4">
    <name type="scientific">Volvox carteri f. nagariensis</name>
    <dbReference type="NCBI Taxonomy" id="3068"/>
    <lineage>
        <taxon>Eukaryota</taxon>
        <taxon>Viridiplantae</taxon>
        <taxon>Chlorophyta</taxon>
        <taxon>core chlorophytes</taxon>
        <taxon>Chlorophyceae</taxon>
        <taxon>CS clade</taxon>
        <taxon>Chlamydomonadales</taxon>
        <taxon>Volvocaceae</taxon>
        <taxon>Volvox</taxon>
    </lineage>
</organism>
<dbReference type="SUPFAM" id="SSF54909">
    <property type="entry name" value="Dimeric alpha+beta barrel"/>
    <property type="match status" value="2"/>
</dbReference>
<dbReference type="Gene3D" id="3.30.70.100">
    <property type="match status" value="2"/>
</dbReference>
<sequence length="281" mass="32476">MARFLVTCLLLGALLGCALAARQTVLDSLSERMIGGDAQTIKWLQQILRTRGTNQGEEEENCAIIATKYNVPPYMRNDFIDAWLKVQDRTMKDEGLQVYDLKKTMGDNVFFWTYGEWESMDKFMDHLNADYMMDFLNFLDDKDVTWHMYPLKNVTDKSAMHSEVAEVSRKGKGKGVDPRDMNAHVVIEYHVLPSKVGEFIDAWKDCAAGTWDEEKNSLYSLRKVASMNHYFVAYGTWESYDAYVDHFMAKHTLKLREFLADNNIVWFSEPLMSMTETTGKM</sequence>
<feature type="domain" description="ABM" evidence="2">
    <location>
        <begin position="63"/>
        <end position="155"/>
    </location>
</feature>
<dbReference type="AlphaFoldDB" id="D8UAB5"/>
<gene>
    <name evidence="3" type="ORF">VOLCADRAFT_106870</name>
</gene>
<dbReference type="OrthoDB" id="531382at2759"/>
<proteinExistence type="predicted"/>
<dbReference type="KEGG" id="vcn:VOLCADRAFT_106870"/>
<dbReference type="PROSITE" id="PS51725">
    <property type="entry name" value="ABM"/>
    <property type="match status" value="1"/>
</dbReference>
<evidence type="ECO:0000259" key="2">
    <source>
        <dbReference type="PROSITE" id="PS51725"/>
    </source>
</evidence>
<evidence type="ECO:0000313" key="4">
    <source>
        <dbReference type="Proteomes" id="UP000001058"/>
    </source>
</evidence>
<dbReference type="PROSITE" id="PS51257">
    <property type="entry name" value="PROKAR_LIPOPROTEIN"/>
    <property type="match status" value="1"/>
</dbReference>
<keyword evidence="1" id="KW-0732">Signal</keyword>
<keyword evidence="4" id="KW-1185">Reference proteome</keyword>
<dbReference type="InParanoid" id="D8UAB5"/>
<feature type="chain" id="PRO_5003124315" description="ABM domain-containing protein" evidence="1">
    <location>
        <begin position="21"/>
        <end position="281"/>
    </location>
</feature>
<dbReference type="PANTHER" id="PTHR33336:SF15">
    <property type="entry name" value="ABM DOMAIN-CONTAINING PROTEIN"/>
    <property type="match status" value="1"/>
</dbReference>
<dbReference type="InterPro" id="IPR050744">
    <property type="entry name" value="AI-2_Isomerase_LsrG"/>
</dbReference>
<dbReference type="InterPro" id="IPR011008">
    <property type="entry name" value="Dimeric_a/b-barrel"/>
</dbReference>
<reference evidence="3 4" key="1">
    <citation type="journal article" date="2010" name="Science">
        <title>Genomic analysis of organismal complexity in the multicellular green alga Volvox carteri.</title>
        <authorList>
            <person name="Prochnik S.E."/>
            <person name="Umen J."/>
            <person name="Nedelcu A.M."/>
            <person name="Hallmann A."/>
            <person name="Miller S.M."/>
            <person name="Nishii I."/>
            <person name="Ferris P."/>
            <person name="Kuo A."/>
            <person name="Mitros T."/>
            <person name="Fritz-Laylin L.K."/>
            <person name="Hellsten U."/>
            <person name="Chapman J."/>
            <person name="Simakov O."/>
            <person name="Rensing S.A."/>
            <person name="Terry A."/>
            <person name="Pangilinan J."/>
            <person name="Kapitonov V."/>
            <person name="Jurka J."/>
            <person name="Salamov A."/>
            <person name="Shapiro H."/>
            <person name="Schmutz J."/>
            <person name="Grimwood J."/>
            <person name="Lindquist E."/>
            <person name="Lucas S."/>
            <person name="Grigoriev I.V."/>
            <person name="Schmitt R."/>
            <person name="Kirk D."/>
            <person name="Rokhsar D.S."/>
        </authorList>
    </citation>
    <scope>NUCLEOTIDE SEQUENCE [LARGE SCALE GENOMIC DNA]</scope>
    <source>
        <strain evidence="4">f. Nagariensis / Eve</strain>
    </source>
</reference>
<accession>D8UAB5</accession>
<dbReference type="InterPro" id="IPR007138">
    <property type="entry name" value="ABM_dom"/>
</dbReference>
<protein>
    <recommendedName>
        <fullName evidence="2">ABM domain-containing protein</fullName>
    </recommendedName>
</protein>
<dbReference type="GO" id="GO:0003824">
    <property type="term" value="F:catalytic activity"/>
    <property type="evidence" value="ECO:0007669"/>
    <property type="project" value="TreeGrafter"/>
</dbReference>
<dbReference type="Pfam" id="PF03992">
    <property type="entry name" value="ABM"/>
    <property type="match status" value="1"/>
</dbReference>
<dbReference type="GeneID" id="9617402"/>
<dbReference type="Proteomes" id="UP000001058">
    <property type="component" value="Unassembled WGS sequence"/>
</dbReference>
<name>D8UAB5_VOLCA</name>
<evidence type="ECO:0000313" key="3">
    <source>
        <dbReference type="EMBL" id="EFJ43237.1"/>
    </source>
</evidence>
<dbReference type="PANTHER" id="PTHR33336">
    <property type="entry name" value="QUINOL MONOOXYGENASE YGIN-RELATED"/>
    <property type="match status" value="1"/>
</dbReference>
<evidence type="ECO:0000256" key="1">
    <source>
        <dbReference type="SAM" id="SignalP"/>
    </source>
</evidence>
<feature type="signal peptide" evidence="1">
    <location>
        <begin position="1"/>
        <end position="20"/>
    </location>
</feature>
<dbReference type="RefSeq" id="XP_002955597.1">
    <property type="nucleotide sequence ID" value="XM_002955551.1"/>
</dbReference>
<dbReference type="EMBL" id="GL378374">
    <property type="protein sequence ID" value="EFJ43237.1"/>
    <property type="molecule type" value="Genomic_DNA"/>
</dbReference>